<comment type="caution">
    <text evidence="2">The sequence shown here is derived from an EMBL/GenBank/DDBJ whole genome shotgun (WGS) entry which is preliminary data.</text>
</comment>
<evidence type="ECO:0000313" key="3">
    <source>
        <dbReference type="Proteomes" id="UP000775547"/>
    </source>
</evidence>
<reference evidence="2" key="2">
    <citation type="submission" date="2021-10" db="EMBL/GenBank/DDBJ databases">
        <title>Phylogenomics reveals ancestral predisposition of the termite-cultivated fungus Termitomyces towards a domesticated lifestyle.</title>
        <authorList>
            <person name="Auxier B."/>
            <person name="Grum-Grzhimaylo A."/>
            <person name="Cardenas M.E."/>
            <person name="Lodge J.D."/>
            <person name="Laessoe T."/>
            <person name="Pedersen O."/>
            <person name="Smith M.E."/>
            <person name="Kuyper T.W."/>
            <person name="Franco-Molano E.A."/>
            <person name="Baroni T.J."/>
            <person name="Aanen D.K."/>
        </authorList>
    </citation>
    <scope>NUCLEOTIDE SEQUENCE</scope>
    <source>
        <strain evidence="2">AP01</strain>
        <tissue evidence="2">Mycelium</tissue>
    </source>
</reference>
<accession>A0A9P7GEL1</accession>
<dbReference type="EMBL" id="JABCKV010000002">
    <property type="protein sequence ID" value="KAG5648531.1"/>
    <property type="molecule type" value="Genomic_DNA"/>
</dbReference>
<name>A0A9P7GEL1_9AGAR</name>
<feature type="compositionally biased region" description="Low complexity" evidence="1">
    <location>
        <begin position="149"/>
        <end position="161"/>
    </location>
</feature>
<dbReference type="Proteomes" id="UP000775547">
    <property type="component" value="Unassembled WGS sequence"/>
</dbReference>
<protein>
    <submittedName>
        <fullName evidence="2">Uncharacterized protein</fullName>
    </submittedName>
</protein>
<feature type="compositionally biased region" description="Basic residues" evidence="1">
    <location>
        <begin position="137"/>
        <end position="148"/>
    </location>
</feature>
<reference evidence="2" key="1">
    <citation type="submission" date="2020-07" db="EMBL/GenBank/DDBJ databases">
        <authorList>
            <person name="Nieuwenhuis M."/>
            <person name="Van De Peppel L.J.J."/>
        </authorList>
    </citation>
    <scope>NUCLEOTIDE SEQUENCE</scope>
    <source>
        <strain evidence="2">AP01</strain>
        <tissue evidence="2">Mycelium</tissue>
    </source>
</reference>
<dbReference type="OrthoDB" id="2526683at2759"/>
<organism evidence="2 3">
    <name type="scientific">Asterophora parasitica</name>
    <dbReference type="NCBI Taxonomy" id="117018"/>
    <lineage>
        <taxon>Eukaryota</taxon>
        <taxon>Fungi</taxon>
        <taxon>Dikarya</taxon>
        <taxon>Basidiomycota</taxon>
        <taxon>Agaricomycotina</taxon>
        <taxon>Agaricomycetes</taxon>
        <taxon>Agaricomycetidae</taxon>
        <taxon>Agaricales</taxon>
        <taxon>Tricholomatineae</taxon>
        <taxon>Lyophyllaceae</taxon>
        <taxon>Asterophora</taxon>
    </lineage>
</organism>
<evidence type="ECO:0000313" key="2">
    <source>
        <dbReference type="EMBL" id="KAG5648531.1"/>
    </source>
</evidence>
<sequence length="239" mass="26704">MKCVRCTSSTTVTNRATNGHRFVFHSSEITATERHYVDEEPGVIPYNPITTVIPEPSRRLPYPPSVRASYFDTHSFYRTSDYAYRSRSSSPASDYLPTPPLEFADPSLASPPDAFPFPREYMPQETQTSPYRDPLHHLHHSHYHHLPHRPSSAAASPSNSASPPPLVHSVIHDSPAEHKEQPPPPRKLQSGDILFWHHLARNGEIPGVEDDFRARGEHPISAAATRIGGNIVAPLAFSR</sequence>
<proteinExistence type="predicted"/>
<dbReference type="AlphaFoldDB" id="A0A9P7GEL1"/>
<keyword evidence="3" id="KW-1185">Reference proteome</keyword>
<gene>
    <name evidence="2" type="ORF">DXG03_003142</name>
</gene>
<feature type="region of interest" description="Disordered" evidence="1">
    <location>
        <begin position="86"/>
        <end position="170"/>
    </location>
</feature>
<evidence type="ECO:0000256" key="1">
    <source>
        <dbReference type="SAM" id="MobiDB-lite"/>
    </source>
</evidence>